<evidence type="ECO:0000256" key="5">
    <source>
        <dbReference type="ARBA" id="ARBA00023002"/>
    </source>
</evidence>
<dbReference type="InterPro" id="IPR004099">
    <property type="entry name" value="Pyr_nucl-diS_OxRdtase_dimer"/>
</dbReference>
<evidence type="ECO:0000256" key="3">
    <source>
        <dbReference type="ARBA" id="ARBA00022630"/>
    </source>
</evidence>
<sequence>MPEQFDLIAIGGGSGGLSVAERAAAHGARCALVERARLGGTCVNLGCVPKKMMWYAAHVAETLEDARGYGFDVELRGHDWKALKAARDRHIQGINDWYRNYLADSDITLVEGEARLVDARTVEVDGRRLAAEHIVLAPGGRPAVPAVEGAQLGLTSDGFFALEALPRRVAVVGAGYIAVEIAGVLNALGAEVTLLLRGEQLLRRFDPMLREALMEEMLAQGVNIIPRAQIGSLRRDGDGLAICCVQGQVLGGFDAVIWAIGRRPNTEGLGLEAAGVEVDADGHIPVDAYQNTNVPGIYAVGDVTGRAMLTPVAIAAGRRLADRLFGGRPDARLDYELIPTVVFSHPPIGTVGLSEDEARDLHGEAVKCYTTRFTPLYHALSGRDTRTAMKLVCVGAQERVVGLHVIGRDADEILQGFAVALRMGATKADLDRTVAIHPTSAEELVTMR</sequence>
<keyword evidence="4 9" id="KW-0274">FAD</keyword>
<dbReference type="GO" id="GO:0004362">
    <property type="term" value="F:glutathione-disulfide reductase (NADPH) activity"/>
    <property type="evidence" value="ECO:0007669"/>
    <property type="project" value="InterPro"/>
</dbReference>
<dbReference type="InterPro" id="IPR012999">
    <property type="entry name" value="Pyr_OxRdtase_I_AS"/>
</dbReference>
<dbReference type="GO" id="GO:0045454">
    <property type="term" value="P:cell redox homeostasis"/>
    <property type="evidence" value="ECO:0007669"/>
    <property type="project" value="InterPro"/>
</dbReference>
<name>A0A3N1Y765_9GAMM</name>
<feature type="disulfide bond" description="Redox-active" evidence="10">
    <location>
        <begin position="42"/>
        <end position="47"/>
    </location>
</feature>
<evidence type="ECO:0000256" key="7">
    <source>
        <dbReference type="ARBA" id="ARBA00023284"/>
    </source>
</evidence>
<evidence type="ECO:0000313" key="14">
    <source>
        <dbReference type="EMBL" id="ROR34368.1"/>
    </source>
</evidence>
<keyword evidence="6" id="KW-1015">Disulfide bond</keyword>
<gene>
    <name evidence="14" type="ORF">EDC57_0264</name>
</gene>
<dbReference type="InterPro" id="IPR036188">
    <property type="entry name" value="FAD/NAD-bd_sf"/>
</dbReference>
<keyword evidence="3 11" id="KW-0285">Flavoprotein</keyword>
<dbReference type="GO" id="GO:0034599">
    <property type="term" value="P:cellular response to oxidative stress"/>
    <property type="evidence" value="ECO:0007669"/>
    <property type="project" value="TreeGrafter"/>
</dbReference>
<dbReference type="Pfam" id="PF07992">
    <property type="entry name" value="Pyr_redox_2"/>
    <property type="match status" value="1"/>
</dbReference>
<feature type="domain" description="Pyridine nucleotide-disulphide oxidoreductase dimerisation" evidence="12">
    <location>
        <begin position="338"/>
        <end position="447"/>
    </location>
</feature>
<feature type="domain" description="FAD/NAD(P)-binding" evidence="13">
    <location>
        <begin position="6"/>
        <end position="317"/>
    </location>
</feature>
<reference evidence="14 15" key="1">
    <citation type="submission" date="2018-11" db="EMBL/GenBank/DDBJ databases">
        <title>Genomic Encyclopedia of Type Strains, Phase IV (KMG-IV): sequencing the most valuable type-strain genomes for metagenomic binning, comparative biology and taxonomic classification.</title>
        <authorList>
            <person name="Goeker M."/>
        </authorList>
    </citation>
    <scope>NUCLEOTIDE SEQUENCE [LARGE SCALE GENOMIC DNA]</scope>
    <source>
        <strain evidence="14 15">DSM 100275</strain>
    </source>
</reference>
<dbReference type="SUPFAM" id="SSF51905">
    <property type="entry name" value="FAD/NAD(P)-binding domain"/>
    <property type="match status" value="1"/>
</dbReference>
<dbReference type="FunFam" id="3.30.390.30:FF:000003">
    <property type="entry name" value="Glutathione reductase"/>
    <property type="match status" value="1"/>
</dbReference>
<feature type="active site" description="Proton acceptor" evidence="8">
    <location>
        <position position="437"/>
    </location>
</feature>
<dbReference type="PRINTS" id="PR00411">
    <property type="entry name" value="PNDRDTASEI"/>
</dbReference>
<dbReference type="FunFam" id="3.50.50.60:FF:000235">
    <property type="entry name" value="Glutathione reductase"/>
    <property type="match status" value="1"/>
</dbReference>
<dbReference type="Gene3D" id="3.50.50.60">
    <property type="entry name" value="FAD/NAD(P)-binding domain"/>
    <property type="match status" value="2"/>
</dbReference>
<keyword evidence="7 11" id="KW-0676">Redox-active center</keyword>
<evidence type="ECO:0000259" key="12">
    <source>
        <dbReference type="Pfam" id="PF02852"/>
    </source>
</evidence>
<keyword evidence="9" id="KW-0520">NAD</keyword>
<feature type="binding site" evidence="9">
    <location>
        <position position="261"/>
    </location>
    <ligand>
        <name>NAD(+)</name>
        <dbReference type="ChEBI" id="CHEBI:57540"/>
    </ligand>
</feature>
<evidence type="ECO:0000256" key="11">
    <source>
        <dbReference type="RuleBase" id="RU003691"/>
    </source>
</evidence>
<dbReference type="Proteomes" id="UP000276634">
    <property type="component" value="Unassembled WGS sequence"/>
</dbReference>
<dbReference type="AlphaFoldDB" id="A0A3N1Y765"/>
<proteinExistence type="inferred from homology"/>
<dbReference type="InterPro" id="IPR023753">
    <property type="entry name" value="FAD/NAD-binding_dom"/>
</dbReference>
<dbReference type="SUPFAM" id="SSF55424">
    <property type="entry name" value="FAD/NAD-linked reductases, dimerisation (C-terminal) domain"/>
    <property type="match status" value="1"/>
</dbReference>
<dbReference type="PRINTS" id="PR00368">
    <property type="entry name" value="FADPNR"/>
</dbReference>
<evidence type="ECO:0000256" key="1">
    <source>
        <dbReference type="ARBA" id="ARBA00007532"/>
    </source>
</evidence>
<dbReference type="OrthoDB" id="9800167at2"/>
<dbReference type="Pfam" id="PF02852">
    <property type="entry name" value="Pyr_redox_dim"/>
    <property type="match status" value="1"/>
</dbReference>
<keyword evidence="9" id="KW-0547">Nucleotide-binding</keyword>
<comment type="subunit">
    <text evidence="2">Homodimer.</text>
</comment>
<dbReference type="InterPro" id="IPR046952">
    <property type="entry name" value="GSHR/TRXR-like"/>
</dbReference>
<dbReference type="Gene3D" id="3.30.390.30">
    <property type="match status" value="1"/>
</dbReference>
<accession>A0A3N1Y765</accession>
<evidence type="ECO:0000256" key="10">
    <source>
        <dbReference type="PIRSR" id="PIRSR000350-4"/>
    </source>
</evidence>
<evidence type="ECO:0000256" key="2">
    <source>
        <dbReference type="ARBA" id="ARBA00011738"/>
    </source>
</evidence>
<dbReference type="InterPro" id="IPR001100">
    <property type="entry name" value="Pyr_nuc-diS_OxRdtase"/>
</dbReference>
<dbReference type="GO" id="GO:0005829">
    <property type="term" value="C:cytosol"/>
    <property type="evidence" value="ECO:0007669"/>
    <property type="project" value="TreeGrafter"/>
</dbReference>
<evidence type="ECO:0000256" key="8">
    <source>
        <dbReference type="PIRSR" id="PIRSR000350-2"/>
    </source>
</evidence>
<comment type="cofactor">
    <cofactor evidence="9">
        <name>FAD</name>
        <dbReference type="ChEBI" id="CHEBI:57692"/>
    </cofactor>
    <text evidence="9">Binds 1 FAD per subunit.</text>
</comment>
<dbReference type="NCBIfam" id="TIGR01421">
    <property type="entry name" value="gluta_reduc_1"/>
    <property type="match status" value="1"/>
</dbReference>
<feature type="binding site" evidence="9">
    <location>
        <position position="51"/>
    </location>
    <ligand>
        <name>FAD</name>
        <dbReference type="ChEBI" id="CHEBI:57692"/>
    </ligand>
</feature>
<organism evidence="14 15">
    <name type="scientific">Inmirania thermothiophila</name>
    <dbReference type="NCBI Taxonomy" id="1750597"/>
    <lineage>
        <taxon>Bacteria</taxon>
        <taxon>Pseudomonadati</taxon>
        <taxon>Pseudomonadota</taxon>
        <taxon>Gammaproteobacteria</taxon>
        <taxon>Chromatiales</taxon>
        <taxon>Ectothiorhodospiraceae</taxon>
        <taxon>Inmirania</taxon>
    </lineage>
</organism>
<dbReference type="NCBIfam" id="NF004776">
    <property type="entry name" value="PRK06116.1"/>
    <property type="match status" value="1"/>
</dbReference>
<keyword evidence="5 11" id="KW-0560">Oxidoreductase</keyword>
<dbReference type="EMBL" id="RJVI01000001">
    <property type="protein sequence ID" value="ROR34368.1"/>
    <property type="molecule type" value="Genomic_DNA"/>
</dbReference>
<comment type="similarity">
    <text evidence="1 11">Belongs to the class-I pyridine nucleotide-disulfide oxidoreductase family.</text>
</comment>
<feature type="binding site" evidence="9">
    <location>
        <begin position="173"/>
        <end position="180"/>
    </location>
    <ligand>
        <name>NAD(+)</name>
        <dbReference type="ChEBI" id="CHEBI:57540"/>
    </ligand>
</feature>
<dbReference type="GO" id="GO:0006749">
    <property type="term" value="P:glutathione metabolic process"/>
    <property type="evidence" value="ECO:0007669"/>
    <property type="project" value="InterPro"/>
</dbReference>
<dbReference type="PROSITE" id="PS00076">
    <property type="entry name" value="PYRIDINE_REDOX_1"/>
    <property type="match status" value="1"/>
</dbReference>
<evidence type="ECO:0000259" key="13">
    <source>
        <dbReference type="Pfam" id="PF07992"/>
    </source>
</evidence>
<keyword evidence="15" id="KW-1185">Reference proteome</keyword>
<dbReference type="InterPro" id="IPR016156">
    <property type="entry name" value="FAD/NAD-linked_Rdtase_dimer_sf"/>
</dbReference>
<dbReference type="GO" id="GO:0050660">
    <property type="term" value="F:flavin adenine dinucleotide binding"/>
    <property type="evidence" value="ECO:0007669"/>
    <property type="project" value="InterPro"/>
</dbReference>
<evidence type="ECO:0000256" key="6">
    <source>
        <dbReference type="ARBA" id="ARBA00023157"/>
    </source>
</evidence>
<protein>
    <submittedName>
        <fullName evidence="14">NADPH-glutathione reductase</fullName>
    </submittedName>
</protein>
<evidence type="ECO:0000256" key="9">
    <source>
        <dbReference type="PIRSR" id="PIRSR000350-3"/>
    </source>
</evidence>
<dbReference type="GO" id="GO:0050661">
    <property type="term" value="F:NADP binding"/>
    <property type="evidence" value="ECO:0007669"/>
    <property type="project" value="InterPro"/>
</dbReference>
<dbReference type="InterPro" id="IPR006322">
    <property type="entry name" value="Glutathione_Rdtase_euk/bac"/>
</dbReference>
<dbReference type="PANTHER" id="PTHR42737:SF2">
    <property type="entry name" value="GLUTATHIONE REDUCTASE"/>
    <property type="match status" value="1"/>
</dbReference>
<evidence type="ECO:0000256" key="4">
    <source>
        <dbReference type="ARBA" id="ARBA00022827"/>
    </source>
</evidence>
<comment type="caution">
    <text evidence="14">The sequence shown here is derived from an EMBL/GenBank/DDBJ whole genome shotgun (WGS) entry which is preliminary data.</text>
</comment>
<dbReference type="PANTHER" id="PTHR42737">
    <property type="entry name" value="GLUTATHIONE REDUCTASE"/>
    <property type="match status" value="1"/>
</dbReference>
<feature type="binding site" evidence="9">
    <location>
        <position position="302"/>
    </location>
    <ligand>
        <name>FAD</name>
        <dbReference type="ChEBI" id="CHEBI:57692"/>
    </ligand>
</feature>
<dbReference type="PIRSF" id="PIRSF000350">
    <property type="entry name" value="Mercury_reductase_MerA"/>
    <property type="match status" value="1"/>
</dbReference>
<evidence type="ECO:0000313" key="15">
    <source>
        <dbReference type="Proteomes" id="UP000276634"/>
    </source>
</evidence>
<dbReference type="RefSeq" id="WP_123399473.1">
    <property type="nucleotide sequence ID" value="NZ_RJVI01000001.1"/>
</dbReference>